<reference evidence="1 2" key="1">
    <citation type="journal article" date="2008" name="Appl. Environ. Microbiol.">
        <title>Genome of the epsilonproteobacterial chemolithoautotroph Sulfurimonas denitrificans.</title>
        <authorList>
            <person name="Sievert S.M."/>
            <person name="Scott K.M."/>
            <person name="Klotz M.G."/>
            <person name="Chain P.S.G."/>
            <person name="Hauser L.J."/>
            <person name="Hemp J."/>
            <person name="Huegler M."/>
            <person name="Land M."/>
            <person name="Lapidus A."/>
            <person name="Larimer F.W."/>
            <person name="Lucas S."/>
            <person name="Malfatti S.A."/>
            <person name="Meyer F."/>
            <person name="Paulsen I.T."/>
            <person name="Ren Q."/>
            <person name="Simon J."/>
            <person name="Bailey K."/>
            <person name="Diaz E."/>
            <person name="Fitzpatrick K.A."/>
            <person name="Glover B."/>
            <person name="Gwatney N."/>
            <person name="Korajkic A."/>
            <person name="Long A."/>
            <person name="Mobberley J.M."/>
            <person name="Pantry S.N."/>
            <person name="Pazder G."/>
            <person name="Peterson S."/>
            <person name="Quintanilla J.D."/>
            <person name="Sprinkle R."/>
            <person name="Stephens J."/>
            <person name="Thomas P."/>
            <person name="Vaughn R."/>
            <person name="Weber M.J."/>
            <person name="Wooten L.L."/>
        </authorList>
    </citation>
    <scope>NUCLEOTIDE SEQUENCE [LARGE SCALE GENOMIC DNA]</scope>
    <source>
        <strain evidence="2">ATCC 33889 / DSM 1251</strain>
    </source>
</reference>
<gene>
    <name evidence="1" type="ordered locus">Suden_1024</name>
</gene>
<organism evidence="1 2">
    <name type="scientific">Sulfurimonas denitrificans (strain ATCC 33889 / DSM 1251)</name>
    <name type="common">Thiomicrospira denitrificans (strain ATCC 33889 / DSM 1251)</name>
    <dbReference type="NCBI Taxonomy" id="326298"/>
    <lineage>
        <taxon>Bacteria</taxon>
        <taxon>Pseudomonadati</taxon>
        <taxon>Campylobacterota</taxon>
        <taxon>Epsilonproteobacteria</taxon>
        <taxon>Campylobacterales</taxon>
        <taxon>Sulfurimonadaceae</taxon>
        <taxon>Sulfurimonas</taxon>
    </lineage>
</organism>
<dbReference type="HOGENOM" id="CLU_131449_0_0_7"/>
<proteinExistence type="predicted"/>
<evidence type="ECO:0000313" key="2">
    <source>
        <dbReference type="Proteomes" id="UP000002714"/>
    </source>
</evidence>
<dbReference type="ESTHER" id="suldn-q30rs9">
    <property type="family name" value="AlphaBeta_hydrolase"/>
</dbReference>
<dbReference type="OrthoDB" id="5343449at2"/>
<dbReference type="KEGG" id="tdn:Suden_1024"/>
<dbReference type="SUPFAM" id="SSF53474">
    <property type="entry name" value="alpha/beta-Hydrolases"/>
    <property type="match status" value="1"/>
</dbReference>
<dbReference type="eggNOG" id="COG2267">
    <property type="taxonomic scope" value="Bacteria"/>
</dbReference>
<dbReference type="Gene3D" id="3.40.50.1820">
    <property type="entry name" value="alpha/beta hydrolase"/>
    <property type="match status" value="1"/>
</dbReference>
<keyword evidence="2" id="KW-1185">Reference proteome</keyword>
<dbReference type="STRING" id="326298.Suden_1024"/>
<dbReference type="NCBIfam" id="NF033854">
    <property type="entry name" value="esterase_BioV"/>
    <property type="match status" value="1"/>
</dbReference>
<dbReference type="Proteomes" id="UP000002714">
    <property type="component" value="Chromosome"/>
</dbReference>
<dbReference type="EMBL" id="CP000153">
    <property type="protein sequence ID" value="ABB44302.1"/>
    <property type="molecule type" value="Genomic_DNA"/>
</dbReference>
<dbReference type="RefSeq" id="WP_011372654.1">
    <property type="nucleotide sequence ID" value="NC_007575.1"/>
</dbReference>
<sequence length="173" mass="20559">MKFYSGFTLKNENIYFDKYINKSRYTICGFSYGAIKAIKDVKEHLRDLKRVDTLQLFSPAFFQNRDEKFKKTQIVGFIKNRDLYIENFTKMCFHPYPQKSVEHNEDDIDELRELLFYEWNKNELQEIAQSGVNIEVYLGKKDQIIDTDIAKAFFLEFATLTCIKDANHFLLTS</sequence>
<dbReference type="InterPro" id="IPR029058">
    <property type="entry name" value="AB_hydrolase_fold"/>
</dbReference>
<name>Q30RS9_SULDN</name>
<protein>
    <recommendedName>
        <fullName evidence="3">Alpha/beta hydrolase</fullName>
    </recommendedName>
</protein>
<evidence type="ECO:0000313" key="1">
    <source>
        <dbReference type="EMBL" id="ABB44302.1"/>
    </source>
</evidence>
<evidence type="ECO:0008006" key="3">
    <source>
        <dbReference type="Google" id="ProtNLM"/>
    </source>
</evidence>
<dbReference type="AlphaFoldDB" id="Q30RS9"/>
<accession>Q30RS9</accession>